<accession>A0A852VVC6</accession>
<dbReference type="GeneID" id="98050888"/>
<feature type="compositionally biased region" description="Basic and acidic residues" evidence="1">
    <location>
        <begin position="316"/>
        <end position="328"/>
    </location>
</feature>
<dbReference type="InterPro" id="IPR000415">
    <property type="entry name" value="Nitroreductase-like"/>
</dbReference>
<proteinExistence type="predicted"/>
<dbReference type="GO" id="GO:0016491">
    <property type="term" value="F:oxidoreductase activity"/>
    <property type="evidence" value="ECO:0007669"/>
    <property type="project" value="InterPro"/>
</dbReference>
<gene>
    <name evidence="2" type="ORF">HDA37_001078</name>
</gene>
<reference evidence="2 3" key="1">
    <citation type="submission" date="2020-07" db="EMBL/GenBank/DDBJ databases">
        <title>Sequencing the genomes of 1000 actinobacteria strains.</title>
        <authorList>
            <person name="Klenk H.-P."/>
        </authorList>
    </citation>
    <scope>NUCLEOTIDE SEQUENCE [LARGE SCALE GENOMIC DNA]</scope>
    <source>
        <strain evidence="2 3">DSM 44749</strain>
    </source>
</reference>
<evidence type="ECO:0000313" key="2">
    <source>
        <dbReference type="EMBL" id="NYG00793.1"/>
    </source>
</evidence>
<dbReference type="Proteomes" id="UP000549695">
    <property type="component" value="Unassembled WGS sequence"/>
</dbReference>
<dbReference type="Gene3D" id="3.40.109.10">
    <property type="entry name" value="NADH Oxidase"/>
    <property type="match status" value="2"/>
</dbReference>
<sequence>MTAASTPGPEVLRRALAAAVRAPSVHNTQPWRWRVTTDRLELHADPDRRLPYTDPDRRDQLVSCGSALGFLHVALAALGAGHEVVRFPTGDRNHLATVRLTGAAPDPADHTVAALARAIPHRRTDRRPFREGVDSRHARAVLGEHAARYGTTLHTVTDAVAREHLAALEDTAAREIRARPGQAAELLVWTHRYPGSHDGVPAGSLPRGAPWRPGPDLGVRFPGGSLPARAAVRDEATIMVLTTHADDDPARLAAGEAAGVVLLAATALGLSTCPLSRVLETSRTRADLARQVLRTTDHPQLLLRVGRPQDDAELPETPRRSPADVLLH</sequence>
<evidence type="ECO:0000256" key="1">
    <source>
        <dbReference type="SAM" id="MobiDB-lite"/>
    </source>
</evidence>
<dbReference type="InterPro" id="IPR050627">
    <property type="entry name" value="Nitroreductase/BluB"/>
</dbReference>
<protein>
    <submittedName>
        <fullName evidence="2">Nitroreductase</fullName>
    </submittedName>
</protein>
<dbReference type="RefSeq" id="WP_179760411.1">
    <property type="nucleotide sequence ID" value="NZ_BAAAJZ010000008.1"/>
</dbReference>
<keyword evidence="3" id="KW-1185">Reference proteome</keyword>
<dbReference type="SUPFAM" id="SSF55469">
    <property type="entry name" value="FMN-dependent nitroreductase-like"/>
    <property type="match status" value="1"/>
</dbReference>
<feature type="region of interest" description="Disordered" evidence="1">
    <location>
        <begin position="304"/>
        <end position="328"/>
    </location>
</feature>
<comment type="caution">
    <text evidence="2">The sequence shown here is derived from an EMBL/GenBank/DDBJ whole genome shotgun (WGS) entry which is preliminary data.</text>
</comment>
<dbReference type="PANTHER" id="PTHR23026:SF123">
    <property type="entry name" value="NAD(P)H NITROREDUCTASE RV3131-RELATED"/>
    <property type="match status" value="1"/>
</dbReference>
<organism evidence="2 3">
    <name type="scientific">Pseudonocardia alni</name>
    <name type="common">Amycolata alni</name>
    <dbReference type="NCBI Taxonomy" id="33907"/>
    <lineage>
        <taxon>Bacteria</taxon>
        <taxon>Bacillati</taxon>
        <taxon>Actinomycetota</taxon>
        <taxon>Actinomycetes</taxon>
        <taxon>Pseudonocardiales</taxon>
        <taxon>Pseudonocardiaceae</taxon>
        <taxon>Pseudonocardia</taxon>
    </lineage>
</organism>
<name>A0A852VVC6_PSEA5</name>
<dbReference type="EMBL" id="JACCCZ010000001">
    <property type="protein sequence ID" value="NYG00793.1"/>
    <property type="molecule type" value="Genomic_DNA"/>
</dbReference>
<dbReference type="NCBIfam" id="NF047509">
    <property type="entry name" value="Rv3131_FMN_oxido"/>
    <property type="match status" value="1"/>
</dbReference>
<dbReference type="AlphaFoldDB" id="A0A852VVC6"/>
<evidence type="ECO:0000313" key="3">
    <source>
        <dbReference type="Proteomes" id="UP000549695"/>
    </source>
</evidence>
<dbReference type="PANTHER" id="PTHR23026">
    <property type="entry name" value="NADPH NITROREDUCTASE"/>
    <property type="match status" value="1"/>
</dbReference>